<proteinExistence type="inferred from homology"/>
<keyword evidence="2" id="KW-0285">Flavoprotein</keyword>
<dbReference type="Gene3D" id="3.30.9.10">
    <property type="entry name" value="D-Amino Acid Oxidase, subunit A, domain 2"/>
    <property type="match status" value="1"/>
</dbReference>
<protein>
    <submittedName>
        <fullName evidence="7">Hydroxyglutarate oxidase</fullName>
    </submittedName>
</protein>
<dbReference type="GO" id="GO:0047545">
    <property type="term" value="F:(S)-2-hydroxyglutarate dehydrogenase activity"/>
    <property type="evidence" value="ECO:0007669"/>
    <property type="project" value="TreeGrafter"/>
</dbReference>
<dbReference type="Proteomes" id="UP000197208">
    <property type="component" value="Unassembled WGS sequence"/>
</dbReference>
<dbReference type="PANTHER" id="PTHR43104:SF2">
    <property type="entry name" value="L-2-HYDROXYGLUTARATE DEHYDROGENASE, MITOCHONDRIAL"/>
    <property type="match status" value="1"/>
</dbReference>
<evidence type="ECO:0000259" key="6">
    <source>
        <dbReference type="Pfam" id="PF01266"/>
    </source>
</evidence>
<evidence type="ECO:0000256" key="5">
    <source>
        <dbReference type="ARBA" id="ARBA00037941"/>
    </source>
</evidence>
<evidence type="ECO:0000256" key="2">
    <source>
        <dbReference type="ARBA" id="ARBA00022630"/>
    </source>
</evidence>
<evidence type="ECO:0000256" key="1">
    <source>
        <dbReference type="ARBA" id="ARBA00001974"/>
    </source>
</evidence>
<dbReference type="GO" id="GO:0005737">
    <property type="term" value="C:cytoplasm"/>
    <property type="evidence" value="ECO:0007669"/>
    <property type="project" value="TreeGrafter"/>
</dbReference>
<gene>
    <name evidence="7" type="ORF">CBQ26_14885</name>
</gene>
<keyword evidence="3" id="KW-0274">FAD</keyword>
<dbReference type="SUPFAM" id="SSF51905">
    <property type="entry name" value="FAD/NAD(P)-binding domain"/>
    <property type="match status" value="1"/>
</dbReference>
<name>A0A246BHT3_9DEIO</name>
<dbReference type="EMBL" id="NHMK01000022">
    <property type="protein sequence ID" value="OWL94798.1"/>
    <property type="molecule type" value="Genomic_DNA"/>
</dbReference>
<dbReference type="Gene3D" id="3.50.50.60">
    <property type="entry name" value="FAD/NAD(P)-binding domain"/>
    <property type="match status" value="1"/>
</dbReference>
<sequence>MRYDFAVIGGGIVGLATAHALTSRYPDALIVVLEKEQAPAQHQTGRNSGVIHSGVYYAPGSLKAQLCRAGNRSITDFCDRHGLPYDRCGKIIVATRSSELPGLRRLHERAQAHGLKVTPLTPEQVLEHEPHVRALAGLHLPDTGIIDYRAVCLTLARLLQARHATVRYGTQVTGVQADGRGYRIDTTDGPFATHVLVNCAGLHSDRVARQAGADPGSQIVPFRGEYYELVPERRHLVRNLIYPVPNPDFPFLGVHFTRMIDGSVHAGPNAVLAFAREGYTKRDVNLRDLREALGYPGFQRLARQNLREGAAELWRSFSKAAFVRSLQQLIPEVQARDVTPSQAGVRAQALTPAGQLVDDFLLVDAPNALHVCNAPSPAATSSLEIGRMVAARVPAPPHLSHYAQPDSGEQGVYA</sequence>
<comment type="cofactor">
    <cofactor evidence="1">
        <name>FAD</name>
        <dbReference type="ChEBI" id="CHEBI:57692"/>
    </cofactor>
</comment>
<dbReference type="OrthoDB" id="9801699at2"/>
<dbReference type="AlphaFoldDB" id="A0A246BHT3"/>
<evidence type="ECO:0000256" key="3">
    <source>
        <dbReference type="ARBA" id="ARBA00022827"/>
    </source>
</evidence>
<accession>A0A246BHT3</accession>
<keyword evidence="8" id="KW-1185">Reference proteome</keyword>
<dbReference type="InterPro" id="IPR006076">
    <property type="entry name" value="FAD-dep_OxRdtase"/>
</dbReference>
<evidence type="ECO:0000313" key="8">
    <source>
        <dbReference type="Proteomes" id="UP000197208"/>
    </source>
</evidence>
<dbReference type="PANTHER" id="PTHR43104">
    <property type="entry name" value="L-2-HYDROXYGLUTARATE DEHYDROGENASE, MITOCHONDRIAL"/>
    <property type="match status" value="1"/>
</dbReference>
<keyword evidence="4" id="KW-0560">Oxidoreductase</keyword>
<comment type="caution">
    <text evidence="7">The sequence shown here is derived from an EMBL/GenBank/DDBJ whole genome shotgun (WGS) entry which is preliminary data.</text>
</comment>
<dbReference type="Pfam" id="PF01266">
    <property type="entry name" value="DAO"/>
    <property type="match status" value="1"/>
</dbReference>
<evidence type="ECO:0000256" key="4">
    <source>
        <dbReference type="ARBA" id="ARBA00023002"/>
    </source>
</evidence>
<reference evidence="7 8" key="1">
    <citation type="submission" date="2017-05" db="EMBL/GenBank/DDBJ databases">
        <title>De novo genome assembly of Deniococcus indicus strain DR1.</title>
        <authorList>
            <person name="Chauhan D."/>
            <person name="Yennamalli R.M."/>
            <person name="Priyadarshini R."/>
        </authorList>
    </citation>
    <scope>NUCLEOTIDE SEQUENCE [LARGE SCALE GENOMIC DNA]</scope>
    <source>
        <strain evidence="7 8">DR1</strain>
    </source>
</reference>
<dbReference type="NCBIfam" id="NF008726">
    <property type="entry name" value="PRK11728.1"/>
    <property type="match status" value="1"/>
</dbReference>
<organism evidence="7 8">
    <name type="scientific">Deinococcus indicus</name>
    <dbReference type="NCBI Taxonomy" id="223556"/>
    <lineage>
        <taxon>Bacteria</taxon>
        <taxon>Thermotogati</taxon>
        <taxon>Deinococcota</taxon>
        <taxon>Deinococci</taxon>
        <taxon>Deinococcales</taxon>
        <taxon>Deinococcaceae</taxon>
        <taxon>Deinococcus</taxon>
    </lineage>
</organism>
<dbReference type="InterPro" id="IPR036188">
    <property type="entry name" value="FAD/NAD-bd_sf"/>
</dbReference>
<feature type="domain" description="FAD dependent oxidoreductase" evidence="6">
    <location>
        <begin position="4"/>
        <end position="392"/>
    </location>
</feature>
<dbReference type="RefSeq" id="WP_088249429.1">
    <property type="nucleotide sequence ID" value="NZ_NHMK01000022.1"/>
</dbReference>
<comment type="similarity">
    <text evidence="5">Belongs to the L2HGDH family.</text>
</comment>
<evidence type="ECO:0000313" key="7">
    <source>
        <dbReference type="EMBL" id="OWL94798.1"/>
    </source>
</evidence>